<evidence type="ECO:0000256" key="2">
    <source>
        <dbReference type="ARBA" id="ARBA00022525"/>
    </source>
</evidence>
<feature type="domain" description="EF-hand" evidence="8">
    <location>
        <begin position="171"/>
        <end position="206"/>
    </location>
</feature>
<dbReference type="SUPFAM" id="SSF57610">
    <property type="entry name" value="Thyroglobulin type-1 domain"/>
    <property type="match status" value="1"/>
</dbReference>
<dbReference type="Pfam" id="PF00086">
    <property type="entry name" value="Thyroglobulin_1"/>
    <property type="match status" value="1"/>
</dbReference>
<dbReference type="GO" id="GO:0005604">
    <property type="term" value="C:basement membrane"/>
    <property type="evidence" value="ECO:0007669"/>
    <property type="project" value="TreeGrafter"/>
</dbReference>
<keyword evidence="11" id="KW-1185">Reference proteome</keyword>
<evidence type="ECO:0000313" key="11">
    <source>
        <dbReference type="Proteomes" id="UP000050761"/>
    </source>
</evidence>
<dbReference type="PROSITE" id="PS00018">
    <property type="entry name" value="EF_HAND_1"/>
    <property type="match status" value="1"/>
</dbReference>
<keyword evidence="2" id="KW-0964">Secreted</keyword>
<evidence type="ECO:0000256" key="5">
    <source>
        <dbReference type="ARBA" id="ARBA00023157"/>
    </source>
</evidence>
<evidence type="ECO:0000259" key="9">
    <source>
        <dbReference type="PROSITE" id="PS51162"/>
    </source>
</evidence>
<dbReference type="PANTHER" id="PTHR12352">
    <property type="entry name" value="SECRETED MODULAR CALCIUM-BINDING PROTEIN"/>
    <property type="match status" value="1"/>
</dbReference>
<proteinExistence type="predicted"/>
<dbReference type="Pfam" id="PF10591">
    <property type="entry name" value="SPARC_Ca_bdg"/>
    <property type="match status" value="1"/>
</dbReference>
<evidence type="ECO:0000313" key="12">
    <source>
        <dbReference type="WBParaSite" id="HPBE_0001130801-mRNA-1"/>
    </source>
</evidence>
<keyword evidence="5 7" id="KW-1015">Disulfide bond</keyword>
<dbReference type="OrthoDB" id="5986054at2759"/>
<dbReference type="InterPro" id="IPR011992">
    <property type="entry name" value="EF-hand-dom_pair"/>
</dbReference>
<feature type="domain" description="Thyroglobulin type-1" evidence="9">
    <location>
        <begin position="14"/>
        <end position="83"/>
    </location>
</feature>
<dbReference type="Gene3D" id="4.10.800.10">
    <property type="entry name" value="Thyroglobulin type-1"/>
    <property type="match status" value="1"/>
</dbReference>
<evidence type="ECO:0000259" key="8">
    <source>
        <dbReference type="PROSITE" id="PS50222"/>
    </source>
</evidence>
<dbReference type="PROSITE" id="PS50222">
    <property type="entry name" value="EF_HAND_2"/>
    <property type="match status" value="1"/>
</dbReference>
<keyword evidence="4" id="KW-0106">Calcium</keyword>
<evidence type="ECO:0000256" key="4">
    <source>
        <dbReference type="ARBA" id="ARBA00022837"/>
    </source>
</evidence>
<evidence type="ECO:0000313" key="10">
    <source>
        <dbReference type="EMBL" id="VDO88158.1"/>
    </source>
</evidence>
<accession>A0A3P8CJ36</accession>
<dbReference type="EMBL" id="UZAH01027055">
    <property type="protein sequence ID" value="VDO88158.1"/>
    <property type="molecule type" value="Genomic_DNA"/>
</dbReference>
<protein>
    <submittedName>
        <fullName evidence="12">Thyroglobulin type-1 domain-containing protein</fullName>
    </submittedName>
</protein>
<organism evidence="11 12">
    <name type="scientific">Heligmosomoides polygyrus</name>
    <name type="common">Parasitic roundworm</name>
    <dbReference type="NCBI Taxonomy" id="6339"/>
    <lineage>
        <taxon>Eukaryota</taxon>
        <taxon>Metazoa</taxon>
        <taxon>Ecdysozoa</taxon>
        <taxon>Nematoda</taxon>
        <taxon>Chromadorea</taxon>
        <taxon>Rhabditida</taxon>
        <taxon>Rhabditina</taxon>
        <taxon>Rhabditomorpha</taxon>
        <taxon>Strongyloidea</taxon>
        <taxon>Heligmosomidae</taxon>
        <taxon>Heligmosomoides</taxon>
    </lineage>
</organism>
<dbReference type="CDD" id="cd16234">
    <property type="entry name" value="EFh_SPARC_SMOC"/>
    <property type="match status" value="1"/>
</dbReference>
<keyword evidence="3" id="KW-0677">Repeat</keyword>
<dbReference type="GO" id="GO:0050840">
    <property type="term" value="F:extracellular matrix binding"/>
    <property type="evidence" value="ECO:0007669"/>
    <property type="project" value="TreeGrafter"/>
</dbReference>
<dbReference type="Gene3D" id="1.10.238.10">
    <property type="entry name" value="EF-hand"/>
    <property type="match status" value="1"/>
</dbReference>
<dbReference type="GO" id="GO:0005509">
    <property type="term" value="F:calcium ion binding"/>
    <property type="evidence" value="ECO:0007669"/>
    <property type="project" value="InterPro"/>
</dbReference>
<dbReference type="AlphaFoldDB" id="A0A183FTC8"/>
<dbReference type="InterPro" id="IPR051950">
    <property type="entry name" value="Dev_reg/Prot_inhib"/>
</dbReference>
<dbReference type="GO" id="GO:0008201">
    <property type="term" value="F:heparin binding"/>
    <property type="evidence" value="ECO:0007669"/>
    <property type="project" value="TreeGrafter"/>
</dbReference>
<keyword evidence="6" id="KW-0325">Glycoprotein</keyword>
<reference evidence="10 11" key="1">
    <citation type="submission" date="2018-11" db="EMBL/GenBank/DDBJ databases">
        <authorList>
            <consortium name="Pathogen Informatics"/>
        </authorList>
    </citation>
    <scope>NUCLEOTIDE SEQUENCE [LARGE SCALE GENOMIC DNA]</scope>
</reference>
<comment type="caution">
    <text evidence="7">Lacks conserved residue(s) required for the propagation of feature annotation.</text>
</comment>
<dbReference type="InterPro" id="IPR002048">
    <property type="entry name" value="EF_hand_dom"/>
</dbReference>
<dbReference type="InterPro" id="IPR000716">
    <property type="entry name" value="Thyroglobulin_1"/>
</dbReference>
<reference evidence="12" key="2">
    <citation type="submission" date="2019-09" db="UniProtKB">
        <authorList>
            <consortium name="WormBaseParasite"/>
        </authorList>
    </citation>
    <scope>IDENTIFICATION</scope>
</reference>
<dbReference type="InterPro" id="IPR019577">
    <property type="entry name" value="SPARC/Testican_Ca-bd-dom"/>
</dbReference>
<evidence type="ECO:0000256" key="1">
    <source>
        <dbReference type="ARBA" id="ARBA00004613"/>
    </source>
</evidence>
<evidence type="ECO:0000256" key="7">
    <source>
        <dbReference type="PROSITE-ProRule" id="PRU00500"/>
    </source>
</evidence>
<name>A0A183FTC8_HELPZ</name>
<evidence type="ECO:0000256" key="6">
    <source>
        <dbReference type="ARBA" id="ARBA00023180"/>
    </source>
</evidence>
<dbReference type="PROSITE" id="PS51162">
    <property type="entry name" value="THYROGLOBULIN_1_2"/>
    <property type="match status" value="1"/>
</dbReference>
<dbReference type="Proteomes" id="UP000050761">
    <property type="component" value="Unassembled WGS sequence"/>
</dbReference>
<evidence type="ECO:0000256" key="3">
    <source>
        <dbReference type="ARBA" id="ARBA00022737"/>
    </source>
</evidence>
<dbReference type="PANTHER" id="PTHR12352:SF30">
    <property type="entry name" value="FI05255P"/>
    <property type="match status" value="1"/>
</dbReference>
<feature type="disulfide bond" evidence="7">
    <location>
        <begin position="53"/>
        <end position="60"/>
    </location>
</feature>
<dbReference type="InterPro" id="IPR018247">
    <property type="entry name" value="EF_Hand_1_Ca_BS"/>
</dbReference>
<accession>A0A183FTC8</accession>
<sequence>MNTSILSINIQFHILNCSVQRKKSLLKKSNGDATIYVPTCSSTNPVNYLAVQCLEEPKYCWCVHTATGESRKKNGSKIERTVCGKKSKSIFCFEPLLTSGCSGKRRTRFLRRLVSAIKTEMILTGNTVDESVSRDTALKWKFDQLNSNKNQVILERNEWKPYKSSIIQWKKVKHCSRNFFKTCDTDGSRTLTLEEWRKCFQETRAPNYTPRQRAPAPIR</sequence>
<comment type="subcellular location">
    <subcellularLocation>
        <location evidence="1">Secreted</location>
    </subcellularLocation>
</comment>
<gene>
    <name evidence="10" type="ORF">HPBE_LOCUS11309</name>
</gene>
<dbReference type="SUPFAM" id="SSF47473">
    <property type="entry name" value="EF-hand"/>
    <property type="match status" value="1"/>
</dbReference>
<dbReference type="WBParaSite" id="HPBE_0001130801-mRNA-1">
    <property type="protein sequence ID" value="HPBE_0001130801-mRNA-1"/>
    <property type="gene ID" value="HPBE_0001130801"/>
</dbReference>
<dbReference type="GO" id="GO:0005615">
    <property type="term" value="C:extracellular space"/>
    <property type="evidence" value="ECO:0007669"/>
    <property type="project" value="TreeGrafter"/>
</dbReference>
<dbReference type="GO" id="GO:0030198">
    <property type="term" value="P:extracellular matrix organization"/>
    <property type="evidence" value="ECO:0007669"/>
    <property type="project" value="TreeGrafter"/>
</dbReference>
<dbReference type="InterPro" id="IPR036857">
    <property type="entry name" value="Thyroglobulin_1_sf"/>
</dbReference>